<evidence type="ECO:0000256" key="3">
    <source>
        <dbReference type="ARBA" id="ARBA00023065"/>
    </source>
</evidence>
<dbReference type="GO" id="GO:0046961">
    <property type="term" value="F:proton-transporting ATPase activity, rotational mechanism"/>
    <property type="evidence" value="ECO:0007669"/>
    <property type="project" value="InterPro"/>
</dbReference>
<dbReference type="PANTHER" id="PTHR38682">
    <property type="entry name" value="V-TYPE ATP SYNTHASE SUBUNIT C"/>
    <property type="match status" value="1"/>
</dbReference>
<dbReference type="EMBL" id="SLZZ01000010">
    <property type="protein sequence ID" value="TCS78835.1"/>
    <property type="molecule type" value="Genomic_DNA"/>
</dbReference>
<name>A0A4R3K7L1_9FIRM</name>
<dbReference type="Pfam" id="PF01992">
    <property type="entry name" value="vATP-synt_AC39"/>
    <property type="match status" value="1"/>
</dbReference>
<dbReference type="InterPro" id="IPR044911">
    <property type="entry name" value="V-type_ATPase_csu/dsu_dom_3"/>
</dbReference>
<dbReference type="SUPFAM" id="SSF103486">
    <property type="entry name" value="V-type ATP synthase subunit C"/>
    <property type="match status" value="1"/>
</dbReference>
<dbReference type="InterPro" id="IPR050873">
    <property type="entry name" value="V-ATPase_V0D/AC39_subunit"/>
</dbReference>
<accession>A0A4R3K7L1</accession>
<evidence type="ECO:0000256" key="1">
    <source>
        <dbReference type="ARBA" id="ARBA00006709"/>
    </source>
</evidence>
<proteinExistence type="inferred from homology"/>
<dbReference type="PANTHER" id="PTHR38682:SF1">
    <property type="entry name" value="V-TYPE ATP SYNTHASE SUBUNIT C"/>
    <property type="match status" value="1"/>
</dbReference>
<dbReference type="Proteomes" id="UP000295726">
    <property type="component" value="Unassembled WGS sequence"/>
</dbReference>
<dbReference type="InterPro" id="IPR036079">
    <property type="entry name" value="ATPase_csu/dsu_sf"/>
</dbReference>
<evidence type="ECO:0000256" key="2">
    <source>
        <dbReference type="ARBA" id="ARBA00022448"/>
    </source>
</evidence>
<keyword evidence="2" id="KW-0813">Transport</keyword>
<dbReference type="InterPro" id="IPR002843">
    <property type="entry name" value="ATPase_V0-cplx_csu/dsu"/>
</dbReference>
<evidence type="ECO:0000313" key="4">
    <source>
        <dbReference type="EMBL" id="TCS78835.1"/>
    </source>
</evidence>
<comment type="similarity">
    <text evidence="1">Belongs to the V-ATPase V0D/AC39 subunit family.</text>
</comment>
<dbReference type="Gene3D" id="1.10.132.50">
    <property type="entry name" value="ATP synthase (C/AC39) subunit, domain 3"/>
    <property type="match status" value="1"/>
</dbReference>
<dbReference type="InterPro" id="IPR035067">
    <property type="entry name" value="V-type_ATPase_csu/dsu"/>
</dbReference>
<sequence>MNELEYTYAVARIRALENSLLSDADIERLLACPDEGQCLQLLIEKGWGDGTGSMDAPAMLKKEEEKAWEVIEDVAPDMSVFDVLSYPKLFHNLKAAVKQVCTGKVTENVFYEDCAIPGSEMLRIVQNKEFQRLPGNMGAAAAEAYDTLLHTKDGQLCDVIVDRATLDAIYEAGLKAEDEIIQEYAESTVAIADIKIAVRSQKTAKSIDFMKRAMAHCRSINTEQLAKAAASGIDAIRDYLSGTSYAEGAATLMESPSAFERWCDNRMIETIRPQKYNTFSVGPLVAYVVARENEIKTARIILTAKQNGFPEDSIRERIREMYV</sequence>
<dbReference type="RefSeq" id="WP_132380950.1">
    <property type="nucleotide sequence ID" value="NZ_DAIPCY010000023.1"/>
</dbReference>
<dbReference type="OrthoDB" id="1653at2"/>
<dbReference type="AlphaFoldDB" id="A0A4R3K7L1"/>
<dbReference type="Gene3D" id="1.20.1690.10">
    <property type="entry name" value="V-type ATP synthase subunit C domain"/>
    <property type="match status" value="2"/>
</dbReference>
<evidence type="ECO:0000313" key="5">
    <source>
        <dbReference type="Proteomes" id="UP000295726"/>
    </source>
</evidence>
<gene>
    <name evidence="4" type="ORF">EDD59_11046</name>
</gene>
<reference evidence="4 5" key="1">
    <citation type="submission" date="2019-03" db="EMBL/GenBank/DDBJ databases">
        <title>Genomic Encyclopedia of Type Strains, Phase IV (KMG-IV): sequencing the most valuable type-strain genomes for metagenomic binning, comparative biology and taxonomic classification.</title>
        <authorList>
            <person name="Goeker M."/>
        </authorList>
    </citation>
    <scope>NUCLEOTIDE SEQUENCE [LARGE SCALE GENOMIC DNA]</scope>
    <source>
        <strain evidence="4 5">DSM 29489</strain>
    </source>
</reference>
<keyword evidence="5" id="KW-1185">Reference proteome</keyword>
<organism evidence="4 5">
    <name type="scientific">Muricomes intestini</name>
    <dbReference type="NCBI Taxonomy" id="1796634"/>
    <lineage>
        <taxon>Bacteria</taxon>
        <taxon>Bacillati</taxon>
        <taxon>Bacillota</taxon>
        <taxon>Clostridia</taxon>
        <taxon>Lachnospirales</taxon>
        <taxon>Lachnospiraceae</taxon>
        <taxon>Muricomes</taxon>
    </lineage>
</organism>
<comment type="caution">
    <text evidence="4">The sequence shown here is derived from an EMBL/GenBank/DDBJ whole genome shotgun (WGS) entry which is preliminary data.</text>
</comment>
<keyword evidence="3" id="KW-0406">Ion transport</keyword>
<protein>
    <submittedName>
        <fullName evidence="4">V/A-type H+-transporting ATPase subunit C</fullName>
    </submittedName>
</protein>